<evidence type="ECO:0000259" key="9">
    <source>
        <dbReference type="Pfam" id="PF10744"/>
    </source>
</evidence>
<feature type="region of interest" description="Disordered" evidence="8">
    <location>
        <begin position="141"/>
        <end position="170"/>
    </location>
</feature>
<evidence type="ECO:0000256" key="7">
    <source>
        <dbReference type="RuleBase" id="RU364059"/>
    </source>
</evidence>
<dbReference type="Proteomes" id="UP000054886">
    <property type="component" value="Unassembled WGS sequence"/>
</dbReference>
<dbReference type="VEuPathDB" id="FungiDB:B1J91_D01386g"/>
<dbReference type="Pfam" id="PF10744">
    <property type="entry name" value="Med1"/>
    <property type="match status" value="1"/>
</dbReference>
<comment type="function">
    <text evidence="7">Component of the Mediator complex, a coactivator involved in the regulated transcription of nearly all RNA polymerase II-dependent genes. Mediator functions as a bridge to convey information from gene-specific regulatory proteins to the basal RNA polymerase II transcription machinery. Mediator is recruited to promoters by direct interactions with regulatory proteins and serves as a scaffold for the assembly of a functional preinitiation complex with RNA polymerase II and the general transcription factors.</text>
</comment>
<dbReference type="PhylomeDB" id="A0A0W0CVJ9"/>
<dbReference type="EMBL" id="LLZZ01000130">
    <property type="protein sequence ID" value="KTB01696.1"/>
    <property type="molecule type" value="Genomic_DNA"/>
</dbReference>
<dbReference type="VEuPathDB" id="FungiDB:GVI51_D01287"/>
<accession>A0A0W0CVJ9</accession>
<evidence type="ECO:0000256" key="4">
    <source>
        <dbReference type="ARBA" id="ARBA00023159"/>
    </source>
</evidence>
<gene>
    <name evidence="10" type="ORF">AO440_000667</name>
</gene>
<protein>
    <recommendedName>
        <fullName evidence="7">Mediator of RNA polymerase II transcription subunit 1</fullName>
    </recommendedName>
    <alternativeName>
        <fullName evidence="7">Mediator complex subunit 1</fullName>
    </alternativeName>
</protein>
<dbReference type="GO" id="GO:0070847">
    <property type="term" value="C:core mediator complex"/>
    <property type="evidence" value="ECO:0007669"/>
    <property type="project" value="EnsemblFungi"/>
</dbReference>
<comment type="subcellular location">
    <subcellularLocation>
        <location evidence="1 7">Nucleus</location>
    </subcellularLocation>
</comment>
<dbReference type="GO" id="GO:0051123">
    <property type="term" value="P:RNA polymerase II preinitiation complex assembly"/>
    <property type="evidence" value="ECO:0007669"/>
    <property type="project" value="EnsemblFungi"/>
</dbReference>
<dbReference type="OMA" id="NDKFGIY"/>
<keyword evidence="5 7" id="KW-0804">Transcription</keyword>
<dbReference type="VEuPathDB" id="FungiDB:CAGL0D01386g"/>
<comment type="similarity">
    <text evidence="2 7">Belongs to the Mediator complex subunit 1 family.</text>
</comment>
<evidence type="ECO:0000256" key="3">
    <source>
        <dbReference type="ARBA" id="ARBA00023015"/>
    </source>
</evidence>
<dbReference type="GO" id="GO:0060261">
    <property type="term" value="P:positive regulation of transcription initiation by RNA polymerase II"/>
    <property type="evidence" value="ECO:0007669"/>
    <property type="project" value="EnsemblFungi"/>
</dbReference>
<dbReference type="VEuPathDB" id="FungiDB:GWK60_D01507"/>
<dbReference type="InterPro" id="IPR019680">
    <property type="entry name" value="Mediator_Med1"/>
</dbReference>
<evidence type="ECO:0000313" key="11">
    <source>
        <dbReference type="Proteomes" id="UP000054886"/>
    </source>
</evidence>
<evidence type="ECO:0000313" key="10">
    <source>
        <dbReference type="EMBL" id="KTB01696.1"/>
    </source>
</evidence>
<dbReference type="GO" id="GO:0003712">
    <property type="term" value="F:transcription coregulator activity"/>
    <property type="evidence" value="ECO:0007669"/>
    <property type="project" value="InterPro"/>
</dbReference>
<keyword evidence="4 7" id="KW-0010">Activator</keyword>
<keyword evidence="6 7" id="KW-0539">Nucleus</keyword>
<comment type="caution">
    <text evidence="10">The sequence shown here is derived from an EMBL/GenBank/DDBJ whole genome shotgun (WGS) entry which is preliminary data.</text>
</comment>
<dbReference type="GO" id="GO:0032968">
    <property type="term" value="P:positive regulation of transcription elongation by RNA polymerase II"/>
    <property type="evidence" value="ECO:0007669"/>
    <property type="project" value="EnsemblFungi"/>
</dbReference>
<proteinExistence type="inferred from homology"/>
<evidence type="ECO:0000256" key="2">
    <source>
        <dbReference type="ARBA" id="ARBA00006210"/>
    </source>
</evidence>
<dbReference type="GO" id="GO:0000122">
    <property type="term" value="P:negative regulation of transcription by RNA polymerase II"/>
    <property type="evidence" value="ECO:0007669"/>
    <property type="project" value="EnsemblFungi"/>
</dbReference>
<dbReference type="SMR" id="A0A0W0CVJ9"/>
<feature type="domain" description="Mediator complex subunit Med1" evidence="9">
    <location>
        <begin position="12"/>
        <end position="133"/>
    </location>
</feature>
<organism evidence="10 11">
    <name type="scientific">Candida glabrata</name>
    <name type="common">Yeast</name>
    <name type="synonym">Torulopsis glabrata</name>
    <dbReference type="NCBI Taxonomy" id="5478"/>
    <lineage>
        <taxon>Eukaryota</taxon>
        <taxon>Fungi</taxon>
        <taxon>Dikarya</taxon>
        <taxon>Ascomycota</taxon>
        <taxon>Saccharomycotina</taxon>
        <taxon>Saccharomycetes</taxon>
        <taxon>Saccharomycetales</taxon>
        <taxon>Saccharomycetaceae</taxon>
        <taxon>Nakaseomyces</taxon>
    </lineage>
</organism>
<dbReference type="AlphaFoldDB" id="A0A0W0CVJ9"/>
<name>A0A0W0CVJ9_CANGB</name>
<evidence type="ECO:0000256" key="1">
    <source>
        <dbReference type="ARBA" id="ARBA00004123"/>
    </source>
</evidence>
<evidence type="ECO:0000256" key="6">
    <source>
        <dbReference type="ARBA" id="ARBA00023242"/>
    </source>
</evidence>
<dbReference type="GO" id="GO:0016592">
    <property type="term" value="C:mediator complex"/>
    <property type="evidence" value="ECO:0007669"/>
    <property type="project" value="InterPro"/>
</dbReference>
<evidence type="ECO:0000256" key="5">
    <source>
        <dbReference type="ARBA" id="ARBA00023163"/>
    </source>
</evidence>
<evidence type="ECO:0000256" key="8">
    <source>
        <dbReference type="SAM" id="MobiDB-lite"/>
    </source>
</evidence>
<reference evidence="10 11" key="1">
    <citation type="submission" date="2015-10" db="EMBL/GenBank/DDBJ databases">
        <title>Draft genomes sequences of Candida glabrata isolates 1A, 1B, 2A, 2B, 3A and 3B.</title>
        <authorList>
            <person name="Haavelsrud O.E."/>
            <person name="Gaustad P."/>
        </authorList>
    </citation>
    <scope>NUCLEOTIDE SEQUENCE [LARGE SCALE GENOMIC DNA]</scope>
    <source>
        <strain evidence="10">910700640</strain>
    </source>
</reference>
<keyword evidence="3 7" id="KW-0805">Transcription regulation</keyword>
<sequence length="565" mass="64679">MADQYVEVLGDLIGLLKDYKPGTITIENITKLCQSMGLESFIDELDNDISRLSTASKIIVIDIDYNKTQSTVQDVKLVLASNFDNFDYSNEQLEEAGDKQSNILLNSLTNYDSLKQFHHNLEFLYLLDTYSSVESDNQISSGNNLGSGNGTNGSSLTNKTDKKSVSSGNGLDSKLNEGKLNLFKYFRELKKYINTFFKESCDNRFKVVANVDNRFGLYIYETHGYSMRSRPLAKVYFERAKVPQQRFYEYIYSSETGSWINENSENYSVGVNLILEVNFDDTDEDVFWFPKEFVPTDLFIDEKDQLTSRKVSDVLCHAFYELGSSKKQTIELMNDFTTDLIQIRRFNINNDNLDLIADILNWTIWYRTVLRPIYLKLVSSISDDDDQHIRADIANTKDEFTVENTNPEIMKGPTNKNASFMQRNSMSLQRRRRSSNKAKRPSMSEAVVFKDEGLQQFSLHEIMADTTTEPDQKPDNLNISNNSESFIGQQELMEGSNIINDDKMDIDEEAINDDDSDSQSGEEGNIPVLLVNEDHVSFKGLGSCSFYDDKDKWAKFVEDLFNVFS</sequence>